<feature type="compositionally biased region" description="Basic and acidic residues" evidence="1">
    <location>
        <begin position="35"/>
        <end position="51"/>
    </location>
</feature>
<comment type="caution">
    <text evidence="2">The sequence shown here is derived from an EMBL/GenBank/DDBJ whole genome shotgun (WGS) entry which is preliminary data.</text>
</comment>
<dbReference type="PANTHER" id="PTHR33223">
    <property type="entry name" value="CCHC-TYPE DOMAIN-CONTAINING PROTEIN"/>
    <property type="match status" value="1"/>
</dbReference>
<dbReference type="EMBL" id="BAABME010001963">
    <property type="protein sequence ID" value="GAA0152325.1"/>
    <property type="molecule type" value="Genomic_DNA"/>
</dbReference>
<proteinExistence type="predicted"/>
<dbReference type="AlphaFoldDB" id="A0AAV3PM29"/>
<feature type="region of interest" description="Disordered" evidence="1">
    <location>
        <begin position="284"/>
        <end position="316"/>
    </location>
</feature>
<protein>
    <recommendedName>
        <fullName evidence="4">Retrotransposon gag domain-containing protein</fullName>
    </recommendedName>
</protein>
<evidence type="ECO:0000313" key="2">
    <source>
        <dbReference type="EMBL" id="GAA0152325.1"/>
    </source>
</evidence>
<organism evidence="2 3">
    <name type="scientific">Lithospermum erythrorhizon</name>
    <name type="common">Purple gromwell</name>
    <name type="synonym">Lithospermum officinale var. erythrorhizon</name>
    <dbReference type="NCBI Taxonomy" id="34254"/>
    <lineage>
        <taxon>Eukaryota</taxon>
        <taxon>Viridiplantae</taxon>
        <taxon>Streptophyta</taxon>
        <taxon>Embryophyta</taxon>
        <taxon>Tracheophyta</taxon>
        <taxon>Spermatophyta</taxon>
        <taxon>Magnoliopsida</taxon>
        <taxon>eudicotyledons</taxon>
        <taxon>Gunneridae</taxon>
        <taxon>Pentapetalae</taxon>
        <taxon>asterids</taxon>
        <taxon>lamiids</taxon>
        <taxon>Boraginales</taxon>
        <taxon>Boraginaceae</taxon>
        <taxon>Boraginoideae</taxon>
        <taxon>Lithospermeae</taxon>
        <taxon>Lithospermum</taxon>
    </lineage>
</organism>
<feature type="region of interest" description="Disordered" evidence="1">
    <location>
        <begin position="1"/>
        <end position="81"/>
    </location>
</feature>
<evidence type="ECO:0008006" key="4">
    <source>
        <dbReference type="Google" id="ProtNLM"/>
    </source>
</evidence>
<gene>
    <name evidence="2" type="ORF">LIER_10836</name>
</gene>
<evidence type="ECO:0000313" key="3">
    <source>
        <dbReference type="Proteomes" id="UP001454036"/>
    </source>
</evidence>
<accession>A0AAV3PM29</accession>
<reference evidence="2 3" key="1">
    <citation type="submission" date="2024-01" db="EMBL/GenBank/DDBJ databases">
        <title>The complete chloroplast genome sequence of Lithospermum erythrorhizon: insights into the phylogenetic relationship among Boraginaceae species and the maternal lineages of purple gromwells.</title>
        <authorList>
            <person name="Okada T."/>
            <person name="Watanabe K."/>
        </authorList>
    </citation>
    <scope>NUCLEOTIDE SEQUENCE [LARGE SCALE GENOMIC DNA]</scope>
</reference>
<sequence>MSGNNLQVKNETHIPSQDNLPNEQNKPQYPADVEAEIHQRVNEELPRERGMANKSSHYTHFSREEAEYEGSEAHSAQNNPHERCPTVHAVPIVVPATQSDDAMQKLQNELEDMKEMIKALMPITASKRECKTKMPFTERLDVVPLPKGFVLPQFTQFGGTGDPIKHLQGFLAKMIITSNNPDIYAKAFSNSLSESLGLAHQVERALMDIEQGPTESLKSYQKRYNDILLNIPEVNNKVAYMAFYRGLRYGKLKKTLVLEMPLSKDQLTARVKQYVELEELKTKEAKAGRTPKPQSIQRDNRPRIQNEPPETPLLTGRIDTIAGGRVGGGDSRNSRKTYARKEVYSIAEATTRKEENISFNDKDLVGIELQHDDPVVIALVIANFTIERMLVDTGSLVDVLYLSTFYKLQLPRSLIKPMQTPINRIYCSYDPSSRRGNIRHRRGNIRHSR</sequence>
<dbReference type="Proteomes" id="UP001454036">
    <property type="component" value="Unassembled WGS sequence"/>
</dbReference>
<keyword evidence="3" id="KW-1185">Reference proteome</keyword>
<name>A0AAV3PM29_LITER</name>
<feature type="compositionally biased region" description="Polar residues" evidence="1">
    <location>
        <begin position="1"/>
        <end position="27"/>
    </location>
</feature>
<evidence type="ECO:0000256" key="1">
    <source>
        <dbReference type="SAM" id="MobiDB-lite"/>
    </source>
</evidence>
<dbReference type="PANTHER" id="PTHR33223:SF10">
    <property type="entry name" value="AMINOTRANSFERASE-LIKE PLANT MOBILE DOMAIN-CONTAINING PROTEIN"/>
    <property type="match status" value="1"/>
</dbReference>